<protein>
    <submittedName>
        <fullName evidence="1">Uncharacterized protein</fullName>
    </submittedName>
</protein>
<dbReference type="Proteomes" id="UP001320178">
    <property type="component" value="Unassembled WGS sequence"/>
</dbReference>
<reference evidence="1" key="2">
    <citation type="journal article" date="2021" name="Front. Microbiol.">
        <title>Aerobic Denitrification and Heterotrophic Sulfur Oxidation in the Genus Halomonas Revealed by Six Novel Species Characterizations and Genome-Based Analysis.</title>
        <authorList>
            <person name="Wang L."/>
            <person name="Shao Z."/>
        </authorList>
    </citation>
    <scope>NUCLEOTIDE SEQUENCE</scope>
    <source>
        <strain evidence="1">MCCC 1A05776</strain>
    </source>
</reference>
<reference evidence="1" key="1">
    <citation type="submission" date="2020-05" db="EMBL/GenBank/DDBJ databases">
        <authorList>
            <person name="Wang L."/>
            <person name="Shao Z."/>
        </authorList>
    </citation>
    <scope>NUCLEOTIDE SEQUENCE</scope>
    <source>
        <strain evidence="1">MCCC 1A05776</strain>
    </source>
</reference>
<organism evidence="1 2">
    <name type="scientific">Billgrantia desiderata</name>
    <dbReference type="NCBI Taxonomy" id="52021"/>
    <lineage>
        <taxon>Bacteria</taxon>
        <taxon>Pseudomonadati</taxon>
        <taxon>Pseudomonadota</taxon>
        <taxon>Gammaproteobacteria</taxon>
        <taxon>Oceanospirillales</taxon>
        <taxon>Halomonadaceae</taxon>
        <taxon>Billgrantia</taxon>
    </lineage>
</organism>
<dbReference type="EMBL" id="JABFTS010000005">
    <property type="protein sequence ID" value="MCE8052296.1"/>
    <property type="molecule type" value="Genomic_DNA"/>
</dbReference>
<accession>A0AAW4YUV9</accession>
<sequence length="161" mass="19131">MSQHNHLDNDSKEDFRRSVDQELQRRWGNKTEYDIFKTVNLNHYSQCCDNEKDMLIDILVRDGVRYGGNPPFITHHSPLWLDVMEHELIQRGLLTEKMIFDALDHYFCDVLVELASRHIEPETLKRYYLRQKLYGRNCIPNDLIGGEHISMYIGHVLDIAW</sequence>
<dbReference type="RefSeq" id="WP_234239764.1">
    <property type="nucleotide sequence ID" value="NZ_JABFTS010000005.1"/>
</dbReference>
<name>A0AAW4YUV9_9GAMM</name>
<dbReference type="AlphaFoldDB" id="A0AAW4YUV9"/>
<gene>
    <name evidence="1" type="ORF">HOP61_13375</name>
</gene>
<evidence type="ECO:0000313" key="1">
    <source>
        <dbReference type="EMBL" id="MCE8052296.1"/>
    </source>
</evidence>
<comment type="caution">
    <text evidence="1">The sequence shown here is derived from an EMBL/GenBank/DDBJ whole genome shotgun (WGS) entry which is preliminary data.</text>
</comment>
<evidence type="ECO:0000313" key="2">
    <source>
        <dbReference type="Proteomes" id="UP001320178"/>
    </source>
</evidence>
<proteinExistence type="predicted"/>